<gene>
    <name evidence="4" type="ORF">BOKJ2_LOCUS13578</name>
</gene>
<dbReference type="Gene3D" id="3.90.70.80">
    <property type="match status" value="1"/>
</dbReference>
<dbReference type="OrthoDB" id="415023at2759"/>
<dbReference type="Proteomes" id="UP000614601">
    <property type="component" value="Unassembled WGS sequence"/>
</dbReference>
<dbReference type="InterPro" id="IPR050704">
    <property type="entry name" value="Peptidase_C85-like"/>
</dbReference>
<dbReference type="GO" id="GO:0016579">
    <property type="term" value="P:protein deubiquitination"/>
    <property type="evidence" value="ECO:0007669"/>
    <property type="project" value="TreeGrafter"/>
</dbReference>
<evidence type="ECO:0000256" key="2">
    <source>
        <dbReference type="SAM" id="MobiDB-lite"/>
    </source>
</evidence>
<dbReference type="CDD" id="cd22761">
    <property type="entry name" value="OTU_OTUD6"/>
    <property type="match status" value="1"/>
</dbReference>
<dbReference type="PANTHER" id="PTHR12419">
    <property type="entry name" value="OTU DOMAIN CONTAINING PROTEIN"/>
    <property type="match status" value="1"/>
</dbReference>
<feature type="domain" description="OTU" evidence="3">
    <location>
        <begin position="142"/>
        <end position="281"/>
    </location>
</feature>
<accession>A0A811LQ30</accession>
<proteinExistence type="predicted"/>
<evidence type="ECO:0000313" key="5">
    <source>
        <dbReference type="Proteomes" id="UP000614601"/>
    </source>
</evidence>
<organism evidence="4 5">
    <name type="scientific">Bursaphelenchus okinawaensis</name>
    <dbReference type="NCBI Taxonomy" id="465554"/>
    <lineage>
        <taxon>Eukaryota</taxon>
        <taxon>Metazoa</taxon>
        <taxon>Ecdysozoa</taxon>
        <taxon>Nematoda</taxon>
        <taxon>Chromadorea</taxon>
        <taxon>Rhabditida</taxon>
        <taxon>Tylenchina</taxon>
        <taxon>Tylenchomorpha</taxon>
        <taxon>Aphelenchoidea</taxon>
        <taxon>Aphelenchoididae</taxon>
        <taxon>Bursaphelenchus</taxon>
    </lineage>
</organism>
<evidence type="ECO:0000313" key="4">
    <source>
        <dbReference type="EMBL" id="CAD5229519.1"/>
    </source>
</evidence>
<feature type="region of interest" description="Disordered" evidence="2">
    <location>
        <begin position="1"/>
        <end position="34"/>
    </location>
</feature>
<dbReference type="GO" id="GO:0004843">
    <property type="term" value="F:cysteine-type deubiquitinase activity"/>
    <property type="evidence" value="ECO:0007669"/>
    <property type="project" value="TreeGrafter"/>
</dbReference>
<keyword evidence="1" id="KW-0378">Hydrolase</keyword>
<dbReference type="SUPFAM" id="SSF54001">
    <property type="entry name" value="Cysteine proteinases"/>
    <property type="match status" value="1"/>
</dbReference>
<dbReference type="EMBL" id="CAJFDH010000006">
    <property type="protein sequence ID" value="CAD5229519.1"/>
    <property type="molecule type" value="Genomic_DNA"/>
</dbReference>
<dbReference type="InterPro" id="IPR003323">
    <property type="entry name" value="OTU_dom"/>
</dbReference>
<dbReference type="PROSITE" id="PS50802">
    <property type="entry name" value="OTU"/>
    <property type="match status" value="1"/>
</dbReference>
<reference evidence="4" key="1">
    <citation type="submission" date="2020-09" db="EMBL/GenBank/DDBJ databases">
        <authorList>
            <person name="Kikuchi T."/>
        </authorList>
    </citation>
    <scope>NUCLEOTIDE SEQUENCE</scope>
    <source>
        <strain evidence="4">SH1</strain>
    </source>
</reference>
<protein>
    <recommendedName>
        <fullName evidence="3">OTU domain-containing protein</fullName>
    </recommendedName>
</protein>
<keyword evidence="5" id="KW-1185">Reference proteome</keyword>
<evidence type="ECO:0000256" key="1">
    <source>
        <dbReference type="ARBA" id="ARBA00022801"/>
    </source>
</evidence>
<dbReference type="InterPro" id="IPR038765">
    <property type="entry name" value="Papain-like_cys_pep_sf"/>
</dbReference>
<comment type="caution">
    <text evidence="4">The sequence shown here is derived from an EMBL/GenBank/DDBJ whole genome shotgun (WGS) entry which is preliminary data.</text>
</comment>
<feature type="compositionally biased region" description="Basic and acidic residues" evidence="2">
    <location>
        <begin position="1"/>
        <end position="15"/>
    </location>
</feature>
<sequence>MDELKARHSKEKKDLVAQTTSLKRSINKNDAKRKKEVNAQIAKLENELKVKHEKEMNDLVQQTVNVKVSDDSEAKVPSETNSENVEEAGEKKKTKAQKMREKKEEKDRRMREAMKQDALNAATSRGTVESEKIKAVLEDRNLKMIDIKPDGDCMYNALAHQISLLDASSTMTGDKVRELTVNHLISNKDSFLPFLNNGDLDDEGFEDYCDKVRSSCRNGGEWGGEPELQAFSAAYEKPIEVIHADGSPHKYGEGFKGKPLILTYHRYAYSLGEHYNSTQSSN</sequence>
<evidence type="ECO:0000259" key="3">
    <source>
        <dbReference type="PROSITE" id="PS50802"/>
    </source>
</evidence>
<dbReference type="AlphaFoldDB" id="A0A811LQ30"/>
<feature type="compositionally biased region" description="Basic and acidic residues" evidence="2">
    <location>
        <begin position="98"/>
        <end position="109"/>
    </location>
</feature>
<dbReference type="Pfam" id="PF02338">
    <property type="entry name" value="OTU"/>
    <property type="match status" value="1"/>
</dbReference>
<feature type="region of interest" description="Disordered" evidence="2">
    <location>
        <begin position="65"/>
        <end position="109"/>
    </location>
</feature>
<name>A0A811LQ30_9BILA</name>
<dbReference type="InterPro" id="IPR049772">
    <property type="entry name" value="OTU_OTUD6"/>
</dbReference>
<dbReference type="EMBL" id="CAJFCW020000006">
    <property type="protein sequence ID" value="CAG9126863.1"/>
    <property type="molecule type" value="Genomic_DNA"/>
</dbReference>
<dbReference type="PANTHER" id="PTHR12419:SF10">
    <property type="entry name" value="DEUBIQUITINASE OTUD6B"/>
    <property type="match status" value="1"/>
</dbReference>
<dbReference type="Proteomes" id="UP000783686">
    <property type="component" value="Unassembled WGS sequence"/>
</dbReference>